<keyword evidence="3" id="KW-0067">ATP-binding</keyword>
<dbReference type="PANTHER" id="PTHR42781">
    <property type="entry name" value="SPERMIDINE/PUTRESCINE IMPORT ATP-BINDING PROTEIN POTA"/>
    <property type="match status" value="1"/>
</dbReference>
<dbReference type="InterPro" id="IPR050093">
    <property type="entry name" value="ABC_SmlMolc_Importer"/>
</dbReference>
<reference evidence="5" key="1">
    <citation type="submission" date="2018-05" db="EMBL/GenBank/DDBJ databases">
        <authorList>
            <person name="Lanie J.A."/>
            <person name="Ng W.-L."/>
            <person name="Kazmierczak K.M."/>
            <person name="Andrzejewski T.M."/>
            <person name="Davidsen T.M."/>
            <person name="Wayne K.J."/>
            <person name="Tettelin H."/>
            <person name="Glass J.I."/>
            <person name="Rusch D."/>
            <person name="Podicherti R."/>
            <person name="Tsui H.-C.T."/>
            <person name="Winkler M.E."/>
        </authorList>
    </citation>
    <scope>NUCLEOTIDE SEQUENCE</scope>
</reference>
<keyword evidence="2" id="KW-0547">Nucleotide-binding</keyword>
<dbReference type="PROSITE" id="PS00211">
    <property type="entry name" value="ABC_TRANSPORTER_1"/>
    <property type="match status" value="1"/>
</dbReference>
<feature type="non-terminal residue" evidence="5">
    <location>
        <position position="179"/>
    </location>
</feature>
<keyword evidence="1" id="KW-0813">Transport</keyword>
<evidence type="ECO:0000259" key="4">
    <source>
        <dbReference type="PROSITE" id="PS50893"/>
    </source>
</evidence>
<dbReference type="GO" id="GO:0016887">
    <property type="term" value="F:ATP hydrolysis activity"/>
    <property type="evidence" value="ECO:0007669"/>
    <property type="project" value="InterPro"/>
</dbReference>
<dbReference type="SUPFAM" id="SSF52540">
    <property type="entry name" value="P-loop containing nucleoside triphosphate hydrolases"/>
    <property type="match status" value="1"/>
</dbReference>
<name>A0A382S0R2_9ZZZZ</name>
<dbReference type="Gene3D" id="3.40.50.300">
    <property type="entry name" value="P-loop containing nucleotide triphosphate hydrolases"/>
    <property type="match status" value="1"/>
</dbReference>
<dbReference type="AlphaFoldDB" id="A0A382S0R2"/>
<dbReference type="EMBL" id="UINC01125597">
    <property type="protein sequence ID" value="SVD03534.1"/>
    <property type="molecule type" value="Genomic_DNA"/>
</dbReference>
<evidence type="ECO:0000256" key="2">
    <source>
        <dbReference type="ARBA" id="ARBA00022741"/>
    </source>
</evidence>
<feature type="domain" description="ABC transporter" evidence="4">
    <location>
        <begin position="2"/>
        <end position="178"/>
    </location>
</feature>
<dbReference type="InterPro" id="IPR027417">
    <property type="entry name" value="P-loop_NTPase"/>
</dbReference>
<dbReference type="SMART" id="SM00382">
    <property type="entry name" value="AAA"/>
    <property type="match status" value="1"/>
</dbReference>
<dbReference type="Pfam" id="PF00005">
    <property type="entry name" value="ABC_tran"/>
    <property type="match status" value="1"/>
</dbReference>
<dbReference type="InterPro" id="IPR003593">
    <property type="entry name" value="AAA+_ATPase"/>
</dbReference>
<evidence type="ECO:0000313" key="5">
    <source>
        <dbReference type="EMBL" id="SVD03534.1"/>
    </source>
</evidence>
<dbReference type="InterPro" id="IPR017871">
    <property type="entry name" value="ABC_transporter-like_CS"/>
</dbReference>
<sequence>VQKIYDPEGASVHALENCSCEIPSGKFIAMVGPSGCGKSTLLNMIAGFDTPTSGEIRLDGELLVDVSTQTPPNSDRVVVFQNGALFPWKTVLENIAYGPIVQKVLDRRQAEEEALQLLHKAGNLERIAGAFPGQISSGMQRRVEILRALINQPKVLLLDEPFRAMDTVSKSKMHQHLLD</sequence>
<organism evidence="5">
    <name type="scientific">marine metagenome</name>
    <dbReference type="NCBI Taxonomy" id="408172"/>
    <lineage>
        <taxon>unclassified sequences</taxon>
        <taxon>metagenomes</taxon>
        <taxon>ecological metagenomes</taxon>
    </lineage>
</organism>
<proteinExistence type="predicted"/>
<gene>
    <name evidence="5" type="ORF">METZ01_LOCUS356388</name>
</gene>
<dbReference type="InterPro" id="IPR003439">
    <property type="entry name" value="ABC_transporter-like_ATP-bd"/>
</dbReference>
<protein>
    <recommendedName>
        <fullName evidence="4">ABC transporter domain-containing protein</fullName>
    </recommendedName>
</protein>
<dbReference type="PROSITE" id="PS50893">
    <property type="entry name" value="ABC_TRANSPORTER_2"/>
    <property type="match status" value="1"/>
</dbReference>
<dbReference type="PANTHER" id="PTHR42781:SF4">
    <property type="entry name" value="SPERMIDINE_PUTRESCINE IMPORT ATP-BINDING PROTEIN POTA"/>
    <property type="match status" value="1"/>
</dbReference>
<dbReference type="GO" id="GO:0005524">
    <property type="term" value="F:ATP binding"/>
    <property type="evidence" value="ECO:0007669"/>
    <property type="project" value="UniProtKB-KW"/>
</dbReference>
<evidence type="ECO:0000256" key="1">
    <source>
        <dbReference type="ARBA" id="ARBA00022448"/>
    </source>
</evidence>
<evidence type="ECO:0000256" key="3">
    <source>
        <dbReference type="ARBA" id="ARBA00022840"/>
    </source>
</evidence>
<feature type="non-terminal residue" evidence="5">
    <location>
        <position position="1"/>
    </location>
</feature>
<accession>A0A382S0R2</accession>